<dbReference type="GO" id="GO:0051213">
    <property type="term" value="F:dioxygenase activity"/>
    <property type="evidence" value="ECO:0007669"/>
    <property type="project" value="UniProtKB-KW"/>
</dbReference>
<dbReference type="Gene3D" id="2.60.120.620">
    <property type="entry name" value="q2cbj1_9rhob like domain"/>
    <property type="match status" value="1"/>
</dbReference>
<dbReference type="PANTHER" id="PTHR20883:SF15">
    <property type="entry name" value="PHYTANOYL-COA DIOXYGENASE DOMAIN-CONTAINING PROTEIN 1"/>
    <property type="match status" value="1"/>
</dbReference>
<feature type="non-terminal residue" evidence="5">
    <location>
        <position position="283"/>
    </location>
</feature>
<dbReference type="Proteomes" id="UP000054359">
    <property type="component" value="Unassembled WGS sequence"/>
</dbReference>
<accession>A0A087U1L0</accession>
<dbReference type="EMBL" id="KK117719">
    <property type="protein sequence ID" value="KFM71249.1"/>
    <property type="molecule type" value="Genomic_DNA"/>
</dbReference>
<dbReference type="OrthoDB" id="6414223at2759"/>
<evidence type="ECO:0000313" key="6">
    <source>
        <dbReference type="Proteomes" id="UP000054359"/>
    </source>
</evidence>
<keyword evidence="6" id="KW-1185">Reference proteome</keyword>
<name>A0A087U1L0_STEMI</name>
<proteinExistence type="inferred from homology"/>
<reference evidence="5 6" key="1">
    <citation type="submission" date="2013-11" db="EMBL/GenBank/DDBJ databases">
        <title>Genome sequencing of Stegodyphus mimosarum.</title>
        <authorList>
            <person name="Bechsgaard J."/>
        </authorList>
    </citation>
    <scope>NUCLEOTIDE SEQUENCE [LARGE SCALE GENOMIC DNA]</scope>
</reference>
<evidence type="ECO:0000256" key="2">
    <source>
        <dbReference type="ARBA" id="ARBA00022723"/>
    </source>
</evidence>
<organism evidence="5 6">
    <name type="scientific">Stegodyphus mimosarum</name>
    <name type="common">African social velvet spider</name>
    <dbReference type="NCBI Taxonomy" id="407821"/>
    <lineage>
        <taxon>Eukaryota</taxon>
        <taxon>Metazoa</taxon>
        <taxon>Ecdysozoa</taxon>
        <taxon>Arthropoda</taxon>
        <taxon>Chelicerata</taxon>
        <taxon>Arachnida</taxon>
        <taxon>Araneae</taxon>
        <taxon>Araneomorphae</taxon>
        <taxon>Entelegynae</taxon>
        <taxon>Eresoidea</taxon>
        <taxon>Eresidae</taxon>
        <taxon>Stegodyphus</taxon>
    </lineage>
</organism>
<dbReference type="STRING" id="407821.A0A087U1L0"/>
<comment type="similarity">
    <text evidence="4">Belongs to the PhyH family. PHYHD1 subfamily.</text>
</comment>
<keyword evidence="5" id="KW-0560">Oxidoreductase</keyword>
<dbReference type="GO" id="GO:0046872">
    <property type="term" value="F:metal ion binding"/>
    <property type="evidence" value="ECO:0007669"/>
    <property type="project" value="UniProtKB-KW"/>
</dbReference>
<dbReference type="PANTHER" id="PTHR20883">
    <property type="entry name" value="PHYTANOYL-COA DIOXYGENASE DOMAIN CONTAINING 1"/>
    <property type="match status" value="1"/>
</dbReference>
<evidence type="ECO:0000256" key="1">
    <source>
        <dbReference type="ARBA" id="ARBA00001962"/>
    </source>
</evidence>
<sequence>MDYKSLVRDFSENGFCKIENFLRNDEVEELRQGMLDEIENMTEDDVHVHSAYSDPKRKSDEEYYINSGDKVAYFFEADAFDEEGNLLVDKKEALNKIAYALHWWSPRFKKVTFSEQIKDLLRNFGYKEPVVTHSMLIFKKPKIGEIFPPHQDSTFLYSEPPTCFGIWLPLQDATIENGCLWFLPGSHKNGIYRRYVRNPEKEPFMIMKGEIPEHDQSKYVPVPAKKGDCVLIHGSVLHKSNRNHTDKARVAYTFHVIERDSEWSKDNWLQPTERLPFPSVYAN</sequence>
<dbReference type="InterPro" id="IPR008775">
    <property type="entry name" value="Phytyl_CoA_dOase-like"/>
</dbReference>
<evidence type="ECO:0000256" key="3">
    <source>
        <dbReference type="ARBA" id="ARBA00023004"/>
    </source>
</evidence>
<evidence type="ECO:0000313" key="5">
    <source>
        <dbReference type="EMBL" id="KFM71249.1"/>
    </source>
</evidence>
<keyword evidence="3" id="KW-0408">Iron</keyword>
<protein>
    <submittedName>
        <fullName evidence="5">Phytanoyl-CoA dioxygenase domain-containing protein 1</fullName>
    </submittedName>
</protein>
<keyword evidence="5" id="KW-0223">Dioxygenase</keyword>
<dbReference type="SUPFAM" id="SSF51197">
    <property type="entry name" value="Clavaminate synthase-like"/>
    <property type="match status" value="1"/>
</dbReference>
<comment type="cofactor">
    <cofactor evidence="1">
        <name>Fe cation</name>
        <dbReference type="ChEBI" id="CHEBI:24875"/>
    </cofactor>
</comment>
<evidence type="ECO:0000256" key="4">
    <source>
        <dbReference type="ARBA" id="ARBA00038356"/>
    </source>
</evidence>
<dbReference type="Pfam" id="PF05721">
    <property type="entry name" value="PhyH"/>
    <property type="match status" value="1"/>
</dbReference>
<keyword evidence="2" id="KW-0479">Metal-binding</keyword>
<dbReference type="OMA" id="NTYLHTE"/>
<dbReference type="AlphaFoldDB" id="A0A087U1L0"/>
<gene>
    <name evidence="5" type="ORF">X975_24113</name>
</gene>